<protein>
    <recommendedName>
        <fullName evidence="4">Methanol dehydrogenase</fullName>
    </recommendedName>
</protein>
<comment type="caution">
    <text evidence="2">The sequence shown here is derived from an EMBL/GenBank/DDBJ whole genome shotgun (WGS) entry which is preliminary data.</text>
</comment>
<feature type="chain" id="PRO_5045772440" description="Methanol dehydrogenase" evidence="1">
    <location>
        <begin position="20"/>
        <end position="43"/>
    </location>
</feature>
<feature type="signal peptide" evidence="1">
    <location>
        <begin position="1"/>
        <end position="19"/>
    </location>
</feature>
<dbReference type="RefSeq" id="WP_263974051.1">
    <property type="nucleotide sequence ID" value="NZ_BOLQ01000008.1"/>
</dbReference>
<keyword evidence="1" id="KW-0732">Signal</keyword>
<reference evidence="3" key="1">
    <citation type="journal article" date="2019" name="Int. J. Syst. Evol. Microbiol.">
        <title>The Global Catalogue of Microorganisms (GCM) 10K type strain sequencing project: providing services to taxonomists for standard genome sequencing and annotation.</title>
        <authorList>
            <consortium name="The Broad Institute Genomics Platform"/>
            <consortium name="The Broad Institute Genome Sequencing Center for Infectious Disease"/>
            <person name="Wu L."/>
            <person name="Ma J."/>
        </authorList>
    </citation>
    <scope>NUCLEOTIDE SEQUENCE [LARGE SCALE GENOMIC DNA]</scope>
    <source>
        <strain evidence="3">CCM 8980</strain>
    </source>
</reference>
<evidence type="ECO:0000256" key="1">
    <source>
        <dbReference type="SAM" id="SignalP"/>
    </source>
</evidence>
<keyword evidence="3" id="KW-1185">Reference proteome</keyword>
<evidence type="ECO:0008006" key="4">
    <source>
        <dbReference type="Google" id="ProtNLM"/>
    </source>
</evidence>
<evidence type="ECO:0000313" key="3">
    <source>
        <dbReference type="Proteomes" id="UP001597196"/>
    </source>
</evidence>
<name>A0ABW4CJ72_9LACO</name>
<accession>A0ABW4CJ72</accession>
<proteinExistence type="predicted"/>
<organism evidence="2 3">
    <name type="scientific">Lacticaseibacillus mingshuiensis</name>
    <dbReference type="NCBI Taxonomy" id="2799574"/>
    <lineage>
        <taxon>Bacteria</taxon>
        <taxon>Bacillati</taxon>
        <taxon>Bacillota</taxon>
        <taxon>Bacilli</taxon>
        <taxon>Lactobacillales</taxon>
        <taxon>Lactobacillaceae</taxon>
        <taxon>Lacticaseibacillus</taxon>
    </lineage>
</organism>
<evidence type="ECO:0000313" key="2">
    <source>
        <dbReference type="EMBL" id="MFD1429616.1"/>
    </source>
</evidence>
<dbReference type="Proteomes" id="UP001597196">
    <property type="component" value="Unassembled WGS sequence"/>
</dbReference>
<sequence>MKKALWLSTLVGVAAAATAYTLVKLDWFHDDAKDYAIFESHRG</sequence>
<dbReference type="EMBL" id="JBHTOC010000006">
    <property type="protein sequence ID" value="MFD1429616.1"/>
    <property type="molecule type" value="Genomic_DNA"/>
</dbReference>
<gene>
    <name evidence="2" type="ORF">ACFQ4P_05070</name>
</gene>